<reference evidence="9" key="1">
    <citation type="submission" date="2011-08" db="EMBL/GenBank/DDBJ databases">
        <title>The draft genome of Latimeria chalumnae.</title>
        <authorList>
            <person name="Di Palma F."/>
            <person name="Alfoldi J."/>
            <person name="Johnson J."/>
            <person name="Berlin A."/>
            <person name="Gnerre S."/>
            <person name="Jaffe D."/>
            <person name="MacCallum I."/>
            <person name="Young S."/>
            <person name="Walker B.J."/>
            <person name="Lander E."/>
            <person name="Lindblad-Toh K."/>
        </authorList>
    </citation>
    <scope>NUCLEOTIDE SEQUENCE [LARGE SCALE GENOMIC DNA]</scope>
    <source>
        <strain evidence="9">Wild caught</strain>
    </source>
</reference>
<dbReference type="OMA" id="HFGAIFK"/>
<accession>H3AD53</accession>
<dbReference type="InterPro" id="IPR003598">
    <property type="entry name" value="Ig_sub2"/>
</dbReference>
<evidence type="ECO:0000256" key="4">
    <source>
        <dbReference type="ARBA" id="ARBA00023180"/>
    </source>
</evidence>
<keyword evidence="9" id="KW-1185">Reference proteome</keyword>
<proteinExistence type="inferred from homology"/>
<dbReference type="FunCoup" id="H3AD53">
    <property type="interactions" value="36"/>
</dbReference>
<dbReference type="SMART" id="SM00408">
    <property type="entry name" value="IGc2"/>
    <property type="match status" value="2"/>
</dbReference>
<evidence type="ECO:0000313" key="9">
    <source>
        <dbReference type="Proteomes" id="UP000008672"/>
    </source>
</evidence>
<dbReference type="STRING" id="7897.ENSLACP00000007574"/>
<keyword evidence="2" id="KW-0677">Repeat</keyword>
<dbReference type="SMART" id="SM00409">
    <property type="entry name" value="IG"/>
    <property type="match status" value="3"/>
</dbReference>
<dbReference type="EMBL" id="AFYH01067209">
    <property type="status" value="NOT_ANNOTATED_CDS"/>
    <property type="molecule type" value="Genomic_DNA"/>
</dbReference>
<dbReference type="PROSITE" id="PS50835">
    <property type="entry name" value="IG_LIKE"/>
    <property type="match status" value="3"/>
</dbReference>
<dbReference type="SUPFAM" id="SSF48726">
    <property type="entry name" value="Immunoglobulin"/>
    <property type="match status" value="3"/>
</dbReference>
<feature type="domain" description="Ig-like" evidence="7">
    <location>
        <begin position="82"/>
        <end position="163"/>
    </location>
</feature>
<dbReference type="Gene3D" id="2.60.40.10">
    <property type="entry name" value="Immunoglobulins"/>
    <property type="match status" value="3"/>
</dbReference>
<sequence length="275" mass="30396">ASSCTITSEVTRVAWLNRSNILYAGKDKWSMDTRVELLTNSESEFSIIIKQVDVYDEGMYTCSIQTPDKPHTTQVYLIVQVPAKIVNISSNISINEGSNVNLLCLSIGRPEPTVSWRQPKEGGFMNEGEYLEIKAITRTQAGDYECVTANGVSSPDSRKVQITVNYPPSITDVKNTEAAVGKNAALRCEAMAVPSAEFEWYKEDKRLMNGIHGLTIRNDKTRSVIIFSNVTTKNYGNYTCVASNRLGASSATMLLFRTYVPPLTQRSTLTSTPPS</sequence>
<dbReference type="FunFam" id="2.60.40.10:FF:000013">
    <property type="entry name" value="cell adhesion molecule 1 isoform X1"/>
    <property type="match status" value="1"/>
</dbReference>
<organism evidence="8 9">
    <name type="scientific">Latimeria chalumnae</name>
    <name type="common">Coelacanth</name>
    <dbReference type="NCBI Taxonomy" id="7897"/>
    <lineage>
        <taxon>Eukaryota</taxon>
        <taxon>Metazoa</taxon>
        <taxon>Chordata</taxon>
        <taxon>Craniata</taxon>
        <taxon>Vertebrata</taxon>
        <taxon>Euteleostomi</taxon>
        <taxon>Coelacanthiformes</taxon>
        <taxon>Coelacanthidae</taxon>
        <taxon>Latimeria</taxon>
    </lineage>
</organism>
<keyword evidence="3" id="KW-1015">Disulfide bond</keyword>
<evidence type="ECO:0000256" key="2">
    <source>
        <dbReference type="ARBA" id="ARBA00022737"/>
    </source>
</evidence>
<gene>
    <name evidence="8" type="primary">IGLON5</name>
</gene>
<dbReference type="Proteomes" id="UP000008672">
    <property type="component" value="Unassembled WGS sequence"/>
</dbReference>
<keyword evidence="1" id="KW-0732">Signal</keyword>
<dbReference type="InterPro" id="IPR050876">
    <property type="entry name" value="IgLON_domain"/>
</dbReference>
<keyword evidence="4" id="KW-0325">Glycoprotein</keyword>
<dbReference type="InterPro" id="IPR013783">
    <property type="entry name" value="Ig-like_fold"/>
</dbReference>
<dbReference type="Pfam" id="PF13927">
    <property type="entry name" value="Ig_3"/>
    <property type="match status" value="2"/>
</dbReference>
<feature type="domain" description="Ig-like" evidence="7">
    <location>
        <begin position="1"/>
        <end position="73"/>
    </location>
</feature>
<evidence type="ECO:0000259" key="7">
    <source>
        <dbReference type="PROSITE" id="PS50835"/>
    </source>
</evidence>
<dbReference type="PANTHER" id="PTHR42757:SF12">
    <property type="entry name" value="IGLON FAMILY MEMBER 5"/>
    <property type="match status" value="1"/>
</dbReference>
<dbReference type="AlphaFoldDB" id="H3AD53"/>
<dbReference type="PANTHER" id="PTHR42757">
    <property type="entry name" value="IGLON FAMILY OF IMMUNOGLOBULIN SUPERFAMILY-RELATED"/>
    <property type="match status" value="1"/>
</dbReference>
<reference evidence="8" key="2">
    <citation type="submission" date="2025-08" db="UniProtKB">
        <authorList>
            <consortium name="Ensembl"/>
        </authorList>
    </citation>
    <scope>IDENTIFICATION</scope>
</reference>
<comment type="similarity">
    <text evidence="6">Belongs to the immunoglobulin superfamily. IgLON family.</text>
</comment>
<dbReference type="FunFam" id="2.60.40.10:FF:000305">
    <property type="entry name" value="neurotrimin isoform X2"/>
    <property type="match status" value="1"/>
</dbReference>
<dbReference type="EMBL" id="AFYH01067210">
    <property type="status" value="NOT_ANNOTATED_CDS"/>
    <property type="molecule type" value="Genomic_DNA"/>
</dbReference>
<evidence type="ECO:0000256" key="3">
    <source>
        <dbReference type="ARBA" id="ARBA00023157"/>
    </source>
</evidence>
<dbReference type="Ensembl" id="ENSLACT00000007638.1">
    <property type="protein sequence ID" value="ENSLACP00000007574.1"/>
    <property type="gene ID" value="ENSLACG00000006712.1"/>
</dbReference>
<name>H3AD53_LATCH</name>
<dbReference type="InParanoid" id="H3AD53"/>
<dbReference type="HOGENOM" id="CLU_027228_2_2_1"/>
<evidence type="ECO:0000313" key="8">
    <source>
        <dbReference type="Ensembl" id="ENSLACP00000007574.1"/>
    </source>
</evidence>
<dbReference type="InterPro" id="IPR007110">
    <property type="entry name" value="Ig-like_dom"/>
</dbReference>
<dbReference type="EMBL" id="AFYH01067208">
    <property type="status" value="NOT_ANNOTATED_CDS"/>
    <property type="molecule type" value="Genomic_DNA"/>
</dbReference>
<protein>
    <submittedName>
        <fullName evidence="8">IgLON family member 5</fullName>
    </submittedName>
</protein>
<dbReference type="InterPro" id="IPR036179">
    <property type="entry name" value="Ig-like_dom_sf"/>
</dbReference>
<dbReference type="InterPro" id="IPR003599">
    <property type="entry name" value="Ig_sub"/>
</dbReference>
<dbReference type="eggNOG" id="KOG3510">
    <property type="taxonomic scope" value="Eukaryota"/>
</dbReference>
<evidence type="ECO:0000256" key="1">
    <source>
        <dbReference type="ARBA" id="ARBA00022729"/>
    </source>
</evidence>
<reference evidence="8" key="3">
    <citation type="submission" date="2025-09" db="UniProtKB">
        <authorList>
            <consortium name="Ensembl"/>
        </authorList>
    </citation>
    <scope>IDENTIFICATION</scope>
</reference>
<feature type="domain" description="Ig-like" evidence="7">
    <location>
        <begin position="168"/>
        <end position="256"/>
    </location>
</feature>
<evidence type="ECO:0000256" key="5">
    <source>
        <dbReference type="ARBA" id="ARBA00023319"/>
    </source>
</evidence>
<dbReference type="GeneTree" id="ENSGT00940000160467"/>
<keyword evidence="5" id="KW-0393">Immunoglobulin domain</keyword>
<evidence type="ECO:0000256" key="6">
    <source>
        <dbReference type="ARBA" id="ARBA00037995"/>
    </source>
</evidence>